<dbReference type="SUPFAM" id="SSF52058">
    <property type="entry name" value="L domain-like"/>
    <property type="match status" value="1"/>
</dbReference>
<evidence type="ECO:0000313" key="1">
    <source>
        <dbReference type="EMBL" id="KAL0581241.1"/>
    </source>
</evidence>
<dbReference type="EMBL" id="JBAHYK010000014">
    <property type="protein sequence ID" value="KAL0581241.1"/>
    <property type="molecule type" value="Genomic_DNA"/>
</dbReference>
<comment type="caution">
    <text evidence="1">The sequence shown here is derived from an EMBL/GenBank/DDBJ whole genome shotgun (WGS) entry which is preliminary data.</text>
</comment>
<keyword evidence="2" id="KW-1185">Reference proteome</keyword>
<accession>A0ABR3G0P4</accession>
<reference evidence="1 2" key="1">
    <citation type="submission" date="2024-02" db="EMBL/GenBank/DDBJ databases">
        <title>A draft genome for the cacao thread blight pathogen Marasmius crinis-equi.</title>
        <authorList>
            <person name="Cohen S.P."/>
            <person name="Baruah I.K."/>
            <person name="Amoako-Attah I."/>
            <person name="Bukari Y."/>
            <person name="Meinhardt L.W."/>
            <person name="Bailey B.A."/>
        </authorList>
    </citation>
    <scope>NUCLEOTIDE SEQUENCE [LARGE SCALE GENOMIC DNA]</scope>
    <source>
        <strain evidence="1 2">GH-76</strain>
    </source>
</reference>
<evidence type="ECO:0008006" key="3">
    <source>
        <dbReference type="Google" id="ProtNLM"/>
    </source>
</evidence>
<name>A0ABR3G0P4_9AGAR</name>
<evidence type="ECO:0000313" key="2">
    <source>
        <dbReference type="Proteomes" id="UP001465976"/>
    </source>
</evidence>
<sequence length="788" mass="87253">MFTFRPLGCIAGRLFASKSPDPWRFYPRKLEGIDAFELAPRLSDATINAQHGLESLPIPWSQITSLRTPSDPKSETSTKYCYLQNTPNLRALFVYISGLGTADYWAPPAPPSLRILTVYCATAICEDVEIVPTRLNPNSLRELSIGAKLSALFRVEIPASIGQTLRLLCLRVRSLTSADAVRVFTSLPALESLSLCNIRYEVLSDLASRDPSTGRLRFLPRLLDLGFYATAVMACDDSALLQLLESRFHHGSGSNVSTNGGEVQLHRVRIHRNIFLQKSTLQQLTILVHEGLHVDTSPADWFQASGTDTPATTDESGSRFIVFGGQDAAVMSAAITCPQCLSSLDGVSPPMTPIYPPSPVAESLANSNNPPLRSFQFFSDNLAQTQARLGLVTDRIAKMEDSLRLLHEERDRLDGFVATYKRILHPIRRLPEDVLREIFRASTDDGSGAMELTPKQKGMKLVKDSLSPTNTPWTLGQISHRWREAAVSYPSLWSSIAITFPSSETPKPFLSAMGAQLSRQLRRSGTSMLTIALYSTHLLEEDNPFLMTVSSHSDRWAVLRVVFPPENLHILGGFIRGAIPNLRKLHLRRPDSTSFNLAELKGINAFEVAPRLFDFTVSAQAGLAHLPIPWSQITSLRTSLQSTAKYSYLRNVPNLDAYFIHVARPAIREPAAFRTPFRLLAAVCAGTHRGNAEFLLVNLNPTRLRDLRIEAPAVKGFRMEIPASVGNTLRHLCLRVDNLSSIEAERVFVSLPGLESLSLCNTRDEVLSDLANLDDITGRVRFSLDYAT</sequence>
<protein>
    <recommendedName>
        <fullName evidence="3">F-box domain-containing protein</fullName>
    </recommendedName>
</protein>
<dbReference type="Proteomes" id="UP001465976">
    <property type="component" value="Unassembled WGS sequence"/>
</dbReference>
<organism evidence="1 2">
    <name type="scientific">Marasmius crinis-equi</name>
    <dbReference type="NCBI Taxonomy" id="585013"/>
    <lineage>
        <taxon>Eukaryota</taxon>
        <taxon>Fungi</taxon>
        <taxon>Dikarya</taxon>
        <taxon>Basidiomycota</taxon>
        <taxon>Agaricomycotina</taxon>
        <taxon>Agaricomycetes</taxon>
        <taxon>Agaricomycetidae</taxon>
        <taxon>Agaricales</taxon>
        <taxon>Marasmiineae</taxon>
        <taxon>Marasmiaceae</taxon>
        <taxon>Marasmius</taxon>
    </lineage>
</organism>
<proteinExistence type="predicted"/>
<gene>
    <name evidence="1" type="ORF">V5O48_000829</name>
</gene>